<dbReference type="GO" id="GO:0008475">
    <property type="term" value="F:procollagen-lysine 5-dioxygenase activity"/>
    <property type="evidence" value="ECO:0007669"/>
    <property type="project" value="TreeGrafter"/>
</dbReference>
<dbReference type="EMBL" id="BEZZ01011905">
    <property type="protein sequence ID" value="GCC39239.1"/>
    <property type="molecule type" value="Genomic_DNA"/>
</dbReference>
<sequence length="45" mass="5013">TLGLGQEWKGGDVARTVGGGQKVRWLQKEMAKHEAQEDLIVMFVD</sequence>
<dbReference type="OrthoDB" id="69177at2759"/>
<proteinExistence type="predicted"/>
<dbReference type="Pfam" id="PF25342">
    <property type="entry name" value="GT_PLOD"/>
    <property type="match status" value="1"/>
</dbReference>
<evidence type="ECO:0000313" key="3">
    <source>
        <dbReference type="Proteomes" id="UP000287033"/>
    </source>
</evidence>
<feature type="domain" description="PLOD1-3-like GT" evidence="1">
    <location>
        <begin position="1"/>
        <end position="45"/>
    </location>
</feature>
<feature type="non-terminal residue" evidence="2">
    <location>
        <position position="1"/>
    </location>
</feature>
<dbReference type="GO" id="GO:0033823">
    <property type="term" value="F:procollagen glucosyltransferase activity"/>
    <property type="evidence" value="ECO:0007669"/>
    <property type="project" value="TreeGrafter"/>
</dbReference>
<protein>
    <recommendedName>
        <fullName evidence="1">PLOD1-3-like GT domain-containing protein</fullName>
    </recommendedName>
</protein>
<dbReference type="AlphaFoldDB" id="A0A401T9B9"/>
<dbReference type="InterPro" id="IPR057589">
    <property type="entry name" value="GT_PLOD"/>
</dbReference>
<comment type="caution">
    <text evidence="2">The sequence shown here is derived from an EMBL/GenBank/DDBJ whole genome shotgun (WGS) entry which is preliminary data.</text>
</comment>
<dbReference type="Proteomes" id="UP000287033">
    <property type="component" value="Unassembled WGS sequence"/>
</dbReference>
<evidence type="ECO:0000259" key="1">
    <source>
        <dbReference type="Pfam" id="PF25342"/>
    </source>
</evidence>
<reference evidence="2 3" key="1">
    <citation type="journal article" date="2018" name="Nat. Ecol. Evol.">
        <title>Shark genomes provide insights into elasmobranch evolution and the origin of vertebrates.</title>
        <authorList>
            <person name="Hara Y"/>
            <person name="Yamaguchi K"/>
            <person name="Onimaru K"/>
            <person name="Kadota M"/>
            <person name="Koyanagi M"/>
            <person name="Keeley SD"/>
            <person name="Tatsumi K"/>
            <person name="Tanaka K"/>
            <person name="Motone F"/>
            <person name="Kageyama Y"/>
            <person name="Nozu R"/>
            <person name="Adachi N"/>
            <person name="Nishimura O"/>
            <person name="Nakagawa R"/>
            <person name="Tanegashima C"/>
            <person name="Kiyatake I"/>
            <person name="Matsumoto R"/>
            <person name="Murakumo K"/>
            <person name="Nishida K"/>
            <person name="Terakita A"/>
            <person name="Kuratani S"/>
            <person name="Sato K"/>
            <person name="Hyodo S Kuraku.S."/>
        </authorList>
    </citation>
    <scope>NUCLEOTIDE SEQUENCE [LARGE SCALE GENOMIC DNA]</scope>
</reference>
<dbReference type="PANTHER" id="PTHR10730">
    <property type="entry name" value="PROCOLLAGEN-LYSINE,2-OXOGLUTARATE 5-DIOXYGENASE/GLYCOSYLTRANSFERASE 25 FAMILY MEMBER"/>
    <property type="match status" value="1"/>
</dbReference>
<dbReference type="PANTHER" id="PTHR10730:SF7">
    <property type="entry name" value="MULTIFUNCTIONAL PROCOLLAGEN LYSINE HYDROXYLASE AND GLYCOSYLTRANSFERASE LH3"/>
    <property type="match status" value="1"/>
</dbReference>
<dbReference type="STRING" id="137246.A0A401T9B9"/>
<keyword evidence="3" id="KW-1185">Reference proteome</keyword>
<dbReference type="GO" id="GO:0005783">
    <property type="term" value="C:endoplasmic reticulum"/>
    <property type="evidence" value="ECO:0007669"/>
    <property type="project" value="TreeGrafter"/>
</dbReference>
<feature type="non-terminal residue" evidence="2">
    <location>
        <position position="45"/>
    </location>
</feature>
<dbReference type="InterPro" id="IPR050757">
    <property type="entry name" value="Collagen_mod_GT25"/>
</dbReference>
<organism evidence="2 3">
    <name type="scientific">Chiloscyllium punctatum</name>
    <name type="common">Brownbanded bambooshark</name>
    <name type="synonym">Hemiscyllium punctatum</name>
    <dbReference type="NCBI Taxonomy" id="137246"/>
    <lineage>
        <taxon>Eukaryota</taxon>
        <taxon>Metazoa</taxon>
        <taxon>Chordata</taxon>
        <taxon>Craniata</taxon>
        <taxon>Vertebrata</taxon>
        <taxon>Chondrichthyes</taxon>
        <taxon>Elasmobranchii</taxon>
        <taxon>Galeomorphii</taxon>
        <taxon>Galeoidea</taxon>
        <taxon>Orectolobiformes</taxon>
        <taxon>Hemiscylliidae</taxon>
        <taxon>Chiloscyllium</taxon>
    </lineage>
</organism>
<evidence type="ECO:0000313" key="2">
    <source>
        <dbReference type="EMBL" id="GCC39239.1"/>
    </source>
</evidence>
<accession>A0A401T9B9</accession>
<name>A0A401T9B9_CHIPU</name>
<gene>
    <name evidence="2" type="ORF">chiPu_0022837</name>
</gene>